<evidence type="ECO:0000256" key="4">
    <source>
        <dbReference type="ARBA" id="ARBA00022741"/>
    </source>
</evidence>
<evidence type="ECO:0000256" key="2">
    <source>
        <dbReference type="ARBA" id="ARBA00011353"/>
    </source>
</evidence>
<dbReference type="GO" id="GO:0034728">
    <property type="term" value="P:nucleosome organization"/>
    <property type="evidence" value="ECO:0007669"/>
    <property type="project" value="TreeGrafter"/>
</dbReference>
<keyword evidence="5 15" id="KW-0378">Hydrolase</keyword>
<dbReference type="CDD" id="cd18659">
    <property type="entry name" value="CD2_tandem"/>
    <property type="match status" value="1"/>
</dbReference>
<dbReference type="Pfam" id="PF00176">
    <property type="entry name" value="SNF2-rel_dom"/>
    <property type="match status" value="1"/>
</dbReference>
<feature type="domain" description="Helicase C-terminal" evidence="14">
    <location>
        <begin position="768"/>
        <end position="926"/>
    </location>
</feature>
<evidence type="ECO:0000256" key="6">
    <source>
        <dbReference type="ARBA" id="ARBA00022840"/>
    </source>
</evidence>
<feature type="region of interest" description="Disordered" evidence="11">
    <location>
        <begin position="1036"/>
        <end position="1083"/>
    </location>
</feature>
<comment type="caution">
    <text evidence="15">The sequence shown here is derived from an EMBL/GenBank/DDBJ whole genome shotgun (WGS) entry which is preliminary data.</text>
</comment>
<dbReference type="InParanoid" id="A0A5J5EZS2"/>
<feature type="region of interest" description="Disordered" evidence="11">
    <location>
        <begin position="1292"/>
        <end position="1432"/>
    </location>
</feature>
<dbReference type="CDD" id="cd18793">
    <property type="entry name" value="SF2_C_SNF"/>
    <property type="match status" value="1"/>
</dbReference>
<dbReference type="Gene3D" id="2.40.50.40">
    <property type="match status" value="2"/>
</dbReference>
<dbReference type="PANTHER" id="PTHR45623:SF14">
    <property type="entry name" value="CHROMODOMAIN-HELICASE-DNA-BINDING PROTEIN 1"/>
    <property type="match status" value="1"/>
</dbReference>
<dbReference type="Gene3D" id="6.10.140.1440">
    <property type="match status" value="1"/>
</dbReference>
<evidence type="ECO:0000256" key="3">
    <source>
        <dbReference type="ARBA" id="ARBA00022737"/>
    </source>
</evidence>
<evidence type="ECO:0000256" key="8">
    <source>
        <dbReference type="ARBA" id="ARBA00023125"/>
    </source>
</evidence>
<feature type="compositionally biased region" description="Basic residues" evidence="11">
    <location>
        <begin position="203"/>
        <end position="214"/>
    </location>
</feature>
<feature type="compositionally biased region" description="Basic and acidic residues" evidence="11">
    <location>
        <begin position="1324"/>
        <end position="1375"/>
    </location>
</feature>
<keyword evidence="4" id="KW-0547">Nucleotide-binding</keyword>
<keyword evidence="8" id="KW-0238">DNA-binding</keyword>
<dbReference type="InterPro" id="IPR049730">
    <property type="entry name" value="SNF2/RAD54-like_C"/>
</dbReference>
<dbReference type="GO" id="GO:0003677">
    <property type="term" value="F:DNA binding"/>
    <property type="evidence" value="ECO:0007669"/>
    <property type="project" value="UniProtKB-KW"/>
</dbReference>
<keyword evidence="10" id="KW-0539">Nucleus</keyword>
<dbReference type="PROSITE" id="PS00598">
    <property type="entry name" value="CHROMO_1"/>
    <property type="match status" value="1"/>
</dbReference>
<organism evidence="15 16">
    <name type="scientific">Sphaerosporella brunnea</name>
    <dbReference type="NCBI Taxonomy" id="1250544"/>
    <lineage>
        <taxon>Eukaryota</taxon>
        <taxon>Fungi</taxon>
        <taxon>Dikarya</taxon>
        <taxon>Ascomycota</taxon>
        <taxon>Pezizomycotina</taxon>
        <taxon>Pezizomycetes</taxon>
        <taxon>Pezizales</taxon>
        <taxon>Pyronemataceae</taxon>
        <taxon>Sphaerosporella</taxon>
    </lineage>
</organism>
<evidence type="ECO:0000256" key="11">
    <source>
        <dbReference type="SAM" id="MobiDB-lite"/>
    </source>
</evidence>
<dbReference type="Proteomes" id="UP000326924">
    <property type="component" value="Unassembled WGS sequence"/>
</dbReference>
<feature type="compositionally biased region" description="Acidic residues" evidence="11">
    <location>
        <begin position="35"/>
        <end position="51"/>
    </location>
</feature>
<evidence type="ECO:0000259" key="12">
    <source>
        <dbReference type="PROSITE" id="PS50013"/>
    </source>
</evidence>
<dbReference type="GO" id="GO:0005634">
    <property type="term" value="C:nucleus"/>
    <property type="evidence" value="ECO:0007669"/>
    <property type="project" value="UniProtKB-SubCell"/>
</dbReference>
<keyword evidence="9" id="KW-0804">Transcription</keyword>
<feature type="compositionally biased region" description="Basic and acidic residues" evidence="11">
    <location>
        <begin position="1047"/>
        <end position="1067"/>
    </location>
</feature>
<evidence type="ECO:0000256" key="5">
    <source>
        <dbReference type="ARBA" id="ARBA00022801"/>
    </source>
</evidence>
<feature type="compositionally biased region" description="Basic residues" evidence="11">
    <location>
        <begin position="143"/>
        <end position="163"/>
    </location>
</feature>
<reference evidence="15 16" key="1">
    <citation type="submission" date="2019-09" db="EMBL/GenBank/DDBJ databases">
        <title>Draft genome of the ectomycorrhizal ascomycete Sphaerosporella brunnea.</title>
        <authorList>
            <consortium name="DOE Joint Genome Institute"/>
            <person name="Benucci G.M."/>
            <person name="Marozzi G."/>
            <person name="Antonielli L."/>
            <person name="Sanchez S."/>
            <person name="Marco P."/>
            <person name="Wang X."/>
            <person name="Falini L.B."/>
            <person name="Barry K."/>
            <person name="Haridas S."/>
            <person name="Lipzen A."/>
            <person name="Labutti K."/>
            <person name="Grigoriev I.V."/>
            <person name="Murat C."/>
            <person name="Martin F."/>
            <person name="Albertini E."/>
            <person name="Donnini D."/>
            <person name="Bonito G."/>
        </authorList>
    </citation>
    <scope>NUCLEOTIDE SEQUENCE [LARGE SCALE GENOMIC DNA]</scope>
    <source>
        <strain evidence="15 16">Sb_GMNB300</strain>
    </source>
</reference>
<dbReference type="InterPro" id="IPR001650">
    <property type="entry name" value="Helicase_C-like"/>
</dbReference>
<dbReference type="InterPro" id="IPR023780">
    <property type="entry name" value="Chromo_domain"/>
</dbReference>
<dbReference type="Gene3D" id="3.40.50.10810">
    <property type="entry name" value="Tandem AAA-ATPase domain"/>
    <property type="match status" value="1"/>
</dbReference>
<dbReference type="Pfam" id="PF00385">
    <property type="entry name" value="Chromo"/>
    <property type="match status" value="1"/>
</dbReference>
<dbReference type="InterPro" id="IPR041150">
    <property type="entry name" value="Cdh1_DBD"/>
</dbReference>
<evidence type="ECO:0000259" key="13">
    <source>
        <dbReference type="PROSITE" id="PS51192"/>
    </source>
</evidence>
<dbReference type="Gene3D" id="3.40.50.300">
    <property type="entry name" value="P-loop containing nucleotide triphosphate hydrolases"/>
    <property type="match status" value="1"/>
</dbReference>
<dbReference type="PROSITE" id="PS51194">
    <property type="entry name" value="HELICASE_CTER"/>
    <property type="match status" value="1"/>
</dbReference>
<keyword evidence="7" id="KW-0805">Transcription regulation</keyword>
<feature type="compositionally biased region" description="Basic and acidic residues" evidence="11">
    <location>
        <begin position="1385"/>
        <end position="1410"/>
    </location>
</feature>
<dbReference type="GO" id="GO:0003682">
    <property type="term" value="F:chromatin binding"/>
    <property type="evidence" value="ECO:0007669"/>
    <property type="project" value="TreeGrafter"/>
</dbReference>
<feature type="domain" description="Chromo" evidence="12">
    <location>
        <begin position="369"/>
        <end position="429"/>
    </location>
</feature>
<dbReference type="InterPro" id="IPR000953">
    <property type="entry name" value="Chromo/chromo_shadow_dom"/>
</dbReference>
<feature type="compositionally biased region" description="Acidic residues" evidence="11">
    <location>
        <begin position="116"/>
        <end position="138"/>
    </location>
</feature>
<dbReference type="Pfam" id="PF00271">
    <property type="entry name" value="Helicase_C"/>
    <property type="match status" value="1"/>
</dbReference>
<dbReference type="GO" id="GO:0005524">
    <property type="term" value="F:ATP binding"/>
    <property type="evidence" value="ECO:0007669"/>
    <property type="project" value="UniProtKB-KW"/>
</dbReference>
<dbReference type="InterPro" id="IPR014001">
    <property type="entry name" value="Helicase_ATP-bd"/>
</dbReference>
<evidence type="ECO:0000256" key="9">
    <source>
        <dbReference type="ARBA" id="ARBA00023163"/>
    </source>
</evidence>
<evidence type="ECO:0000256" key="10">
    <source>
        <dbReference type="ARBA" id="ARBA00023242"/>
    </source>
</evidence>
<gene>
    <name evidence="15" type="ORF">FN846DRAFT_777256</name>
</gene>
<dbReference type="SMART" id="SM00298">
    <property type="entry name" value="CHROMO"/>
    <property type="match status" value="2"/>
</dbReference>
<dbReference type="GO" id="GO:0140658">
    <property type="term" value="F:ATP-dependent chromatin remodeler activity"/>
    <property type="evidence" value="ECO:0007669"/>
    <property type="project" value="TreeGrafter"/>
</dbReference>
<dbReference type="SUPFAM" id="SSF52540">
    <property type="entry name" value="P-loop containing nucleoside triphosphate hydrolases"/>
    <property type="match status" value="2"/>
</dbReference>
<dbReference type="SMART" id="SM00487">
    <property type="entry name" value="DEXDc"/>
    <property type="match status" value="1"/>
</dbReference>
<evidence type="ECO:0000259" key="14">
    <source>
        <dbReference type="PROSITE" id="PS51194"/>
    </source>
</evidence>
<dbReference type="FunFam" id="3.40.50.300:FF:000130">
    <property type="entry name" value="Chromodomain-helicase-DNA-binding protein 2 isoform 1"/>
    <property type="match status" value="1"/>
</dbReference>
<dbReference type="InterPro" id="IPR027417">
    <property type="entry name" value="P-loop_NTPase"/>
</dbReference>
<comment type="subunit">
    <text evidence="2">Component of the NuA4 histone acetyltransferase complex.</text>
</comment>
<feature type="compositionally biased region" description="Acidic residues" evidence="11">
    <location>
        <begin position="86"/>
        <end position="108"/>
    </location>
</feature>
<dbReference type="OrthoDB" id="5857104at2759"/>
<dbReference type="GO" id="GO:0000785">
    <property type="term" value="C:chromatin"/>
    <property type="evidence" value="ECO:0007669"/>
    <property type="project" value="TreeGrafter"/>
</dbReference>
<accession>A0A5J5EZS2</accession>
<dbReference type="GO" id="GO:0042393">
    <property type="term" value="F:histone binding"/>
    <property type="evidence" value="ECO:0007669"/>
    <property type="project" value="TreeGrafter"/>
</dbReference>
<evidence type="ECO:0000313" key="16">
    <source>
        <dbReference type="Proteomes" id="UP000326924"/>
    </source>
</evidence>
<dbReference type="InterPro" id="IPR016197">
    <property type="entry name" value="Chromo-like_dom_sf"/>
</dbReference>
<dbReference type="PROSITE" id="PS50013">
    <property type="entry name" value="CHROMO_2"/>
    <property type="match status" value="2"/>
</dbReference>
<dbReference type="InterPro" id="IPR038718">
    <property type="entry name" value="SNF2-like_sf"/>
</dbReference>
<evidence type="ECO:0000256" key="7">
    <source>
        <dbReference type="ARBA" id="ARBA00023015"/>
    </source>
</evidence>
<dbReference type="PANTHER" id="PTHR45623">
    <property type="entry name" value="CHROMODOMAIN-HELICASE-DNA-BINDING PROTEIN 3-RELATED-RELATED"/>
    <property type="match status" value="1"/>
</dbReference>
<dbReference type="SMART" id="SM00490">
    <property type="entry name" value="HELICc"/>
    <property type="match status" value="1"/>
</dbReference>
<dbReference type="SUPFAM" id="SSF54160">
    <property type="entry name" value="Chromo domain-like"/>
    <property type="match status" value="2"/>
</dbReference>
<proteinExistence type="predicted"/>
<dbReference type="GO" id="GO:0016887">
    <property type="term" value="F:ATP hydrolysis activity"/>
    <property type="evidence" value="ECO:0007669"/>
    <property type="project" value="TreeGrafter"/>
</dbReference>
<protein>
    <submittedName>
        <fullName evidence="15">P-loop containing nucleoside triphosphate hydrolase protein</fullName>
    </submittedName>
</protein>
<dbReference type="InterPro" id="IPR023779">
    <property type="entry name" value="Chromodomain_CS"/>
</dbReference>
<keyword evidence="6" id="KW-0067">ATP-binding</keyword>
<comment type="subcellular location">
    <subcellularLocation>
        <location evidence="1">Nucleus</location>
    </subcellularLocation>
</comment>
<feature type="domain" description="Chromo" evidence="12">
    <location>
        <begin position="263"/>
        <end position="341"/>
    </location>
</feature>
<dbReference type="Pfam" id="PF23588">
    <property type="entry name" value="HTH_CHD1_Hrp3"/>
    <property type="match status" value="1"/>
</dbReference>
<dbReference type="EMBL" id="VXIS01000068">
    <property type="protein sequence ID" value="KAA8908461.1"/>
    <property type="molecule type" value="Genomic_DNA"/>
</dbReference>
<feature type="domain" description="Helicase ATP-binding" evidence="13">
    <location>
        <begin position="467"/>
        <end position="635"/>
    </location>
</feature>
<dbReference type="InterPro" id="IPR000330">
    <property type="entry name" value="SNF2_N"/>
</dbReference>
<keyword evidence="16" id="KW-1185">Reference proteome</keyword>
<dbReference type="Gene3D" id="1.10.10.60">
    <property type="entry name" value="Homeodomain-like"/>
    <property type="match status" value="1"/>
</dbReference>
<feature type="compositionally biased region" description="Polar residues" evidence="11">
    <location>
        <begin position="1412"/>
        <end position="1432"/>
    </location>
</feature>
<evidence type="ECO:0000256" key="1">
    <source>
        <dbReference type="ARBA" id="ARBA00004123"/>
    </source>
</evidence>
<name>A0A5J5EZS2_9PEZI</name>
<evidence type="ECO:0000313" key="15">
    <source>
        <dbReference type="EMBL" id="KAA8908461.1"/>
    </source>
</evidence>
<keyword evidence="3" id="KW-0677">Repeat</keyword>
<dbReference type="FunCoup" id="A0A5J5EZS2">
    <property type="interactions" value="901"/>
</dbReference>
<dbReference type="Pfam" id="PF18196">
    <property type="entry name" value="Cdh1_DBD_1"/>
    <property type="match status" value="1"/>
</dbReference>
<sequence>MLIVVCEAGSVVLPPTTIGGPVSIPDTHIYSSTADIEDASNLSEEDVELSDVDAQGDAGDQITDTESKQDEDHEMTDSSSSSDDGVGSEDGDFEVDDDEEAHAEDIEEQSSSNESQNDEDEDEDEDNEHESDEDDDDSEPRSSRQRKQRRKPAARTKSAKCKYHISTIKIVTDSMAASKKPSPIPYVSSRSGSSDDDEDYGSKRKSKTSRKRRKVSDFEPAEVRFSTRRVGKVSYNESDDDDFSEEIEADDAQYAYPEESNIAGIDQVLDFRVKAGEDQPAYLDLTTDTLLKEHLEFYIKWQDQSHYHATWETFESLAGYKGFRKLENFLRNKVKADHARRLASSTTPEDIEQMELDLERLRGELEEYRIVERIVAHKDEGDVRYYFVKWKGLTYDRCTWEESELAREIAAPEIDKYWNRRRSPQTSKQSESNLNTRRPYKKLEIQPEYIKGGQLRDFQMKGLNWLAFNWTKGANGILADEMGLGKTVQTVSFMSWLRHDRHQNGPFLVVVPLSTVPSWAETFENWAPDMNFIVYTGTSEARKRIRDYELYANGKPIFNCILTTYEYILADHAFLGQIKWQFLAVDEAHRLKNKESSLYDKLNVFKTGTRLLITGTPLQNNLKELAALIDFLMPGKIVIDYDVDLHSDTESAAKQIEKLQKALQPYMLRRVKKDVEKSLPPKSEKIIRVELSDLQTEYYKNIITRNYAALNAGGTGHHQSLLNIVMELKKASNHPFMFQSAEERFLKPGASREETLRAIVMTSGKMVLLDQLLTKLKADNHRVLIFSQMVHMLDIIADYLNYKNYGFQRLDGTIAPGPRRTAIDHFNAPDSKDFCFLLSTRAGGLGINLMTADTVILFDSDWNPQADLQAMARAHRIGQKNHVMVYRFVSKDTIEEEILQRARNKMILEHCVISLGVTDKEITDKVSKTTNHLDSTNLSNMLKARASKMFEANDNQKKLEELKIEDILSLAEDHVTENDLEERFSGEGGEEFMRQFQVADYKLDVTPWTKIIPAHELEKIKEDEVNRKEEESLNQLIEQNSGRKRKPVSDTDREGRTAKRRATKELSARISSDSEGSEFDPKQPLDTREIRNLYRAFTRYGLLDDCWNEILKDAALEGRDPDIIKATIQDWMHLSEEAIQVHRSTKEDSGKKEKKAILFDYKGAKKLNAETILNRPQELRVLKRAVEAWEDRTKFRIHDVKSVHNWSCEWGTREDSMLCVGIVKHGYGAWAAIRDDPELVMHNKFFLEEHRVDKKEERGKADSQAKSPGAVHLVRRADYLLGVLKERVEAGMNQSLRRSPPNHKLKRNGTASASASSAKRFKVKAKEDHRRPVEKVKDRSREKVKDHSHEKIKDRSREKVKAKARSYEKEQDGVRGKVTKKRRREHEEDDRSVRRRPSSDAETKRLEVRKVNGTSQPVTNSSKTTDPSRSRALTQIEEHALVCALCTSLSSTTTNYLSGPA</sequence>
<feature type="region of interest" description="Disordered" evidence="11">
    <location>
        <begin position="35"/>
        <end position="218"/>
    </location>
</feature>
<dbReference type="InterPro" id="IPR056302">
    <property type="entry name" value="CHD1-2/Hrp3_HTH"/>
</dbReference>
<dbReference type="PROSITE" id="PS51192">
    <property type="entry name" value="HELICASE_ATP_BIND_1"/>
    <property type="match status" value="1"/>
</dbReference>